<dbReference type="InterPro" id="IPR027806">
    <property type="entry name" value="HARBI1_dom"/>
</dbReference>
<evidence type="ECO:0000256" key="1">
    <source>
        <dbReference type="ARBA" id="ARBA00001968"/>
    </source>
</evidence>
<dbReference type="Pfam" id="PF13359">
    <property type="entry name" value="DDE_Tnp_4"/>
    <property type="match status" value="1"/>
</dbReference>
<feature type="domain" description="DDE Tnp4" evidence="3">
    <location>
        <begin position="31"/>
        <end position="145"/>
    </location>
</feature>
<evidence type="ECO:0000256" key="2">
    <source>
        <dbReference type="ARBA" id="ARBA00022723"/>
    </source>
</evidence>
<dbReference type="EMBL" id="CACVKT020004087">
    <property type="protein sequence ID" value="CAC5387950.1"/>
    <property type="molecule type" value="Genomic_DNA"/>
</dbReference>
<gene>
    <name evidence="4" type="ORF">MCOR_23246</name>
</gene>
<keyword evidence="5" id="KW-1185">Reference proteome</keyword>
<keyword evidence="2" id="KW-0479">Metal-binding</keyword>
<evidence type="ECO:0000313" key="5">
    <source>
        <dbReference type="Proteomes" id="UP000507470"/>
    </source>
</evidence>
<proteinExistence type="predicted"/>
<dbReference type="GO" id="GO:0046872">
    <property type="term" value="F:metal ion binding"/>
    <property type="evidence" value="ECO:0007669"/>
    <property type="project" value="UniProtKB-KW"/>
</dbReference>
<name>A0A6J8BYE9_MYTCO</name>
<dbReference type="Proteomes" id="UP000507470">
    <property type="component" value="Unassembled WGS sequence"/>
</dbReference>
<dbReference type="PANTHER" id="PTHR23080">
    <property type="entry name" value="THAP DOMAIN PROTEIN"/>
    <property type="match status" value="1"/>
</dbReference>
<accession>A0A6J8BYE9</accession>
<organism evidence="4 5">
    <name type="scientific">Mytilus coruscus</name>
    <name type="common">Sea mussel</name>
    <dbReference type="NCBI Taxonomy" id="42192"/>
    <lineage>
        <taxon>Eukaryota</taxon>
        <taxon>Metazoa</taxon>
        <taxon>Spiralia</taxon>
        <taxon>Lophotrochozoa</taxon>
        <taxon>Mollusca</taxon>
        <taxon>Bivalvia</taxon>
        <taxon>Autobranchia</taxon>
        <taxon>Pteriomorphia</taxon>
        <taxon>Mytilida</taxon>
        <taxon>Mytiloidea</taxon>
        <taxon>Mytilidae</taxon>
        <taxon>Mytilinae</taxon>
        <taxon>Mytilus</taxon>
    </lineage>
</organism>
<evidence type="ECO:0000259" key="3">
    <source>
        <dbReference type="Pfam" id="PF13359"/>
    </source>
</evidence>
<dbReference type="AlphaFoldDB" id="A0A6J8BYE9"/>
<protein>
    <recommendedName>
        <fullName evidence="3">DDE Tnp4 domain-containing protein</fullName>
    </recommendedName>
</protein>
<sequence length="308" mass="34879">MNRKQFHVLCIKNVLLEHVDVGPYFANAKNNDAAITKHMISVNAEGMNEWLETSDVCVVDRGFRDVIDFLREQGYNVEMPVYLKKGSKQHPVEEANASRLVTKVRWVVESVNARIKQWRFFDKVVSNHFIPIIGDLLRIVCAVCNKFRPPLAGTHPEDKSIAEAMLEKCKKGNAIQKMVTEEGLLTKRTIYKLVDASNVLDELADFPVLSMDKLREITMGVYQLKQAPNCQRTRGYSDEGDIEGWYCTCKSGARVVGCCAHVASLLWYLGYQRLEQQSGSRRDFKTSVLDASHIPSSDESDCDSLPEE</sequence>
<comment type="cofactor">
    <cofactor evidence="1">
        <name>a divalent metal cation</name>
        <dbReference type="ChEBI" id="CHEBI:60240"/>
    </cofactor>
</comment>
<reference evidence="4 5" key="1">
    <citation type="submission" date="2020-06" db="EMBL/GenBank/DDBJ databases">
        <authorList>
            <person name="Li R."/>
            <person name="Bekaert M."/>
        </authorList>
    </citation>
    <scope>NUCLEOTIDE SEQUENCE [LARGE SCALE GENOMIC DNA]</scope>
    <source>
        <strain evidence="5">wild</strain>
    </source>
</reference>
<evidence type="ECO:0000313" key="4">
    <source>
        <dbReference type="EMBL" id="CAC5387950.1"/>
    </source>
</evidence>
<dbReference type="OrthoDB" id="10061678at2759"/>